<dbReference type="OrthoDB" id="308118at2759"/>
<proteinExistence type="predicted"/>
<keyword evidence="2" id="KW-1185">Reference proteome</keyword>
<sequence>MNSKIQHEHQSLNLSFIEQTNILLKDLEHILILTQIRANDIPYSRICQFCKFIHDYDEQHNLVIKQYSEAQFISDLIAEHQTLFEICNWAHQTLNFQNAGDQDKAWNHIISNNLQQVHNFLKDDEKCILNSLKPFGAGNQLFDFMKLSANQNENWVLTLETLNQVVTQNQYSNNKLYKWATCQSVPLSANMPKFYENLWLNIRAELFCKVMTRHSEIYPKMMQCINFGINKPYVWRPKYYELNFVSADFGVETLGKQFIYQIIKYLTKKSSVDQFIQLVEEAIYTLSNISIKIQDTKQRVLCFYKIGLMINNLLDIDEEDEYNLLKLLTEVIKLIEVENFDLHIKFKYLTQLLSFLKRSPTFNQFIFQTCQGIINQIGNSLSIILELLQQDKFESTLITEIAFDQFTILSPIQQNELISKEFSKYFDYEQKKTQIKRLYPYIIQNIELFKDTYPQLLLDYPDIALNETEYYQTYIKKDIESMKNFIIAKEIPDIWFIKYIIFILDQNNENDISDVILGITNKYEQFEKLENKRQILALIAKKLTVFSEFIDYLLK</sequence>
<reference evidence="1" key="1">
    <citation type="submission" date="2021-01" db="EMBL/GenBank/DDBJ databases">
        <authorList>
            <consortium name="Genoscope - CEA"/>
            <person name="William W."/>
        </authorList>
    </citation>
    <scope>NUCLEOTIDE SEQUENCE</scope>
</reference>
<protein>
    <submittedName>
        <fullName evidence="1">Uncharacterized protein</fullName>
    </submittedName>
</protein>
<dbReference type="AlphaFoldDB" id="A0A8S1KHH6"/>
<organism evidence="1 2">
    <name type="scientific">Paramecium sonneborni</name>
    <dbReference type="NCBI Taxonomy" id="65129"/>
    <lineage>
        <taxon>Eukaryota</taxon>
        <taxon>Sar</taxon>
        <taxon>Alveolata</taxon>
        <taxon>Ciliophora</taxon>
        <taxon>Intramacronucleata</taxon>
        <taxon>Oligohymenophorea</taxon>
        <taxon>Peniculida</taxon>
        <taxon>Parameciidae</taxon>
        <taxon>Paramecium</taxon>
    </lineage>
</organism>
<gene>
    <name evidence="1" type="ORF">PSON_ATCC_30995.1.T0060520</name>
</gene>
<dbReference type="Proteomes" id="UP000692954">
    <property type="component" value="Unassembled WGS sequence"/>
</dbReference>
<dbReference type="EMBL" id="CAJJDN010000006">
    <property type="protein sequence ID" value="CAD8052566.1"/>
    <property type="molecule type" value="Genomic_DNA"/>
</dbReference>
<comment type="caution">
    <text evidence="1">The sequence shown here is derived from an EMBL/GenBank/DDBJ whole genome shotgun (WGS) entry which is preliminary data.</text>
</comment>
<accession>A0A8S1KHH6</accession>
<name>A0A8S1KHH6_9CILI</name>
<evidence type="ECO:0000313" key="2">
    <source>
        <dbReference type="Proteomes" id="UP000692954"/>
    </source>
</evidence>
<evidence type="ECO:0000313" key="1">
    <source>
        <dbReference type="EMBL" id="CAD8052566.1"/>
    </source>
</evidence>